<dbReference type="Proteomes" id="UP000038009">
    <property type="component" value="Unassembled WGS sequence"/>
</dbReference>
<dbReference type="GO" id="GO:0005634">
    <property type="term" value="C:nucleus"/>
    <property type="evidence" value="ECO:0007669"/>
    <property type="project" value="UniProtKB-SubCell"/>
</dbReference>
<dbReference type="OrthoDB" id="10251574at2759"/>
<dbReference type="InterPro" id="IPR003593">
    <property type="entry name" value="AAA+_ATPase"/>
</dbReference>
<dbReference type="Gene3D" id="2.20.28.10">
    <property type="match status" value="1"/>
</dbReference>
<evidence type="ECO:0000256" key="8">
    <source>
        <dbReference type="ARBA" id="ARBA00022840"/>
    </source>
</evidence>
<feature type="region of interest" description="Disordered" evidence="12">
    <location>
        <begin position="111"/>
        <end position="145"/>
    </location>
</feature>
<dbReference type="Pfam" id="PF17855">
    <property type="entry name" value="MCM_lid"/>
    <property type="match status" value="1"/>
</dbReference>
<evidence type="ECO:0000259" key="13">
    <source>
        <dbReference type="PROSITE" id="PS50051"/>
    </source>
</evidence>
<comment type="caution">
    <text evidence="14">The sequence shown here is derived from an EMBL/GenBank/DDBJ whole genome shotgun (WGS) entry which is preliminary data.</text>
</comment>
<dbReference type="Pfam" id="PF00493">
    <property type="entry name" value="MCM"/>
    <property type="match status" value="2"/>
</dbReference>
<keyword evidence="15" id="KW-1185">Reference proteome</keyword>
<dbReference type="Gene3D" id="3.40.50.300">
    <property type="entry name" value="P-loop containing nucleotide triphosphate hydrolases"/>
    <property type="match status" value="1"/>
</dbReference>
<evidence type="ECO:0000256" key="7">
    <source>
        <dbReference type="ARBA" id="ARBA00022806"/>
    </source>
</evidence>
<dbReference type="SUPFAM" id="SSF50249">
    <property type="entry name" value="Nucleic acid-binding proteins"/>
    <property type="match status" value="1"/>
</dbReference>
<dbReference type="PRINTS" id="PR01660">
    <property type="entry name" value="MCMPROTEIN4"/>
</dbReference>
<reference evidence="14 15" key="1">
    <citation type="journal article" date="2015" name="PLoS Pathog.">
        <title>Leptomonas seymouri: Adaptations to the Dixenous Life Cycle Analyzed by Genome Sequencing, Transcriptome Profiling and Co-infection with Leishmania donovani.</title>
        <authorList>
            <person name="Kraeva N."/>
            <person name="Butenko A."/>
            <person name="Hlavacova J."/>
            <person name="Kostygov A."/>
            <person name="Myskova J."/>
            <person name="Grybchuk D."/>
            <person name="Lestinova T."/>
            <person name="Votypka J."/>
            <person name="Volf P."/>
            <person name="Opperdoes F."/>
            <person name="Flegontov P."/>
            <person name="Lukes J."/>
            <person name="Yurchenko V."/>
        </authorList>
    </citation>
    <scope>NUCLEOTIDE SEQUENCE [LARGE SCALE GENOMIC DNA]</scope>
    <source>
        <strain evidence="14 15">ATCC 30220</strain>
    </source>
</reference>
<dbReference type="AlphaFoldDB" id="A0A0N1I383"/>
<keyword evidence="4" id="KW-0235">DNA replication</keyword>
<evidence type="ECO:0000256" key="10">
    <source>
        <dbReference type="ARBA" id="ARBA00023242"/>
    </source>
</evidence>
<dbReference type="GO" id="GO:0017116">
    <property type="term" value="F:single-stranded DNA helicase activity"/>
    <property type="evidence" value="ECO:0007669"/>
    <property type="project" value="TreeGrafter"/>
</dbReference>
<feature type="compositionally biased region" description="Polar residues" evidence="12">
    <location>
        <begin position="111"/>
        <end position="125"/>
    </location>
</feature>
<dbReference type="EMBL" id="LJSK01000138">
    <property type="protein sequence ID" value="KPI86292.1"/>
    <property type="molecule type" value="Genomic_DNA"/>
</dbReference>
<dbReference type="InterPro" id="IPR027925">
    <property type="entry name" value="MCM_N"/>
</dbReference>
<dbReference type="GO" id="GO:0005524">
    <property type="term" value="F:ATP binding"/>
    <property type="evidence" value="ECO:0007669"/>
    <property type="project" value="UniProtKB-KW"/>
</dbReference>
<feature type="region of interest" description="Disordered" evidence="12">
    <location>
        <begin position="714"/>
        <end position="789"/>
    </location>
</feature>
<keyword evidence="10" id="KW-0539">Nucleus</keyword>
<dbReference type="InterPro" id="IPR041562">
    <property type="entry name" value="MCM_lid"/>
</dbReference>
<dbReference type="InterPro" id="IPR012340">
    <property type="entry name" value="NA-bd_OB-fold"/>
</dbReference>
<evidence type="ECO:0000256" key="5">
    <source>
        <dbReference type="ARBA" id="ARBA00022741"/>
    </source>
</evidence>
<dbReference type="InterPro" id="IPR008047">
    <property type="entry name" value="MCM_4"/>
</dbReference>
<proteinExistence type="inferred from homology"/>
<dbReference type="GO" id="GO:0042555">
    <property type="term" value="C:MCM complex"/>
    <property type="evidence" value="ECO:0007669"/>
    <property type="project" value="InterPro"/>
</dbReference>
<keyword evidence="9 11" id="KW-0238">DNA-binding</keyword>
<keyword evidence="6" id="KW-0378">Hydrolase</keyword>
<dbReference type="PROSITE" id="PS50051">
    <property type="entry name" value="MCM_2"/>
    <property type="match status" value="1"/>
</dbReference>
<organism evidence="14 15">
    <name type="scientific">Leptomonas seymouri</name>
    <dbReference type="NCBI Taxonomy" id="5684"/>
    <lineage>
        <taxon>Eukaryota</taxon>
        <taxon>Discoba</taxon>
        <taxon>Euglenozoa</taxon>
        <taxon>Kinetoplastea</taxon>
        <taxon>Metakinetoplastina</taxon>
        <taxon>Trypanosomatida</taxon>
        <taxon>Trypanosomatidae</taxon>
        <taxon>Leishmaniinae</taxon>
        <taxon>Leptomonas</taxon>
    </lineage>
</organism>
<name>A0A0N1I383_LEPSE</name>
<sequence>MDADDAANHFVDLTPVRPQRRREDTPDQPTQTADAPPNGGRVDLGMSGGIAAASSLPAGPALSSTATAAATHQQRSDEYAYIWGTGIAVEVFRDEFQRYLENFSLSQVISDSAGRQRQHPSSPLNDASAGGAPNRASPPSAGSGSLSSVSLGTSLAAAATSHALQEKYYLKECLRMHMQGRSTLELDLSWLQRVAPTLYSQTIHHPTECLQMMSAVAEEVYRDVLRHRHGIEVPEDTLITVAAKKLPTMCTLKGLSPQHIEQLLAIKGMVIRVSKVIPEIRVACFQCWNCQYQERSVSGDKGRIFEPTRCSHCGKTYSFKLQHNLSLYEDKQLVKVQESPEHVSDGETPISIGVVVYGNMVDAVVPGDRVVVTGIYRSTPIRLNANTRIIKSIFSTHLDAVHMELVRATRSSGKTNKGSGGGESHLHLTTPTLATTKEAEADTTPRAALMDTARLDMFYALARRPDIYDILLRSFAPTIWGHDDVKRGILSQLFGGTAKTFVFSERAGGPTPTAANDLSRRAGGASTSSNSAVFRSELNVLLCGDPGVAKSQLLTQVHEIAPRGVYTSGKGSSSVGLTAFVVQDSDTGELVLEPGALVLSDRGLCCIDEFDKMNDATRSVLHEVMEQQTLSIAKAGIIAQLNARTSILAAANPKDSQWNPQLNVVENLQIEPTLLSRFDLIFLLLDRHDAVEDRRLAMHVLSLYMDTSGGARTRGAILSERQRRRRREGGRAVGNASDSTDEDEDGPDGEDGGETESVSVQLRSTATVGAPTSNTSNANVGGRSRGDRTHVDAVTGLPVEVQMDLDGEVFLQGPADAPYMPSAVLSEYIALARESVFPKLTEASHRQLARCYVELRQARGSTRTVSATLRQLESMIRLSEARAKMRYGSEVSVEDVLEAKRIISTALKESATDPTTGLINLDMFHAADPTKNTIEGNMRRLEEMLEHRFLAQGRRTVSVAELRSAFNEYQTGAARPMAPAQFVELLALVSGGDVVQSFTATTVTLSGRGAAAAGMATASHNM</sequence>
<comment type="subcellular location">
    <subcellularLocation>
        <location evidence="1">Nucleus</location>
    </subcellularLocation>
</comment>
<evidence type="ECO:0000256" key="1">
    <source>
        <dbReference type="ARBA" id="ARBA00004123"/>
    </source>
</evidence>
<feature type="domain" description="MCM C-terminal AAA(+) ATPase" evidence="13">
    <location>
        <begin position="467"/>
        <end position="700"/>
    </location>
</feature>
<dbReference type="GO" id="GO:0016787">
    <property type="term" value="F:hydrolase activity"/>
    <property type="evidence" value="ECO:0007669"/>
    <property type="project" value="UniProtKB-KW"/>
</dbReference>
<keyword evidence="7" id="KW-0347">Helicase</keyword>
<feature type="compositionally biased region" description="Acidic residues" evidence="12">
    <location>
        <begin position="739"/>
        <end position="754"/>
    </location>
</feature>
<protein>
    <recommendedName>
        <fullName evidence="3">DNA helicase</fullName>
        <ecNumber evidence="3">3.6.4.12</ecNumber>
    </recommendedName>
</protein>
<dbReference type="GO" id="GO:1902975">
    <property type="term" value="P:mitotic DNA replication initiation"/>
    <property type="evidence" value="ECO:0007669"/>
    <property type="project" value="TreeGrafter"/>
</dbReference>
<dbReference type="GO" id="GO:0000727">
    <property type="term" value="P:double-strand break repair via break-induced replication"/>
    <property type="evidence" value="ECO:0007669"/>
    <property type="project" value="TreeGrafter"/>
</dbReference>
<dbReference type="FunFam" id="2.20.28.10:FF:000003">
    <property type="entry name" value="DNA helicase"/>
    <property type="match status" value="1"/>
</dbReference>
<dbReference type="InterPro" id="IPR027417">
    <property type="entry name" value="P-loop_NTPase"/>
</dbReference>
<keyword evidence="5 11" id="KW-0547">Nucleotide-binding</keyword>
<dbReference type="Gene3D" id="3.30.1640.10">
    <property type="entry name" value="mini-chromosome maintenance (MCM) complex, chain A, domain 1"/>
    <property type="match status" value="1"/>
</dbReference>
<evidence type="ECO:0000256" key="2">
    <source>
        <dbReference type="ARBA" id="ARBA00008010"/>
    </source>
</evidence>
<evidence type="ECO:0000313" key="14">
    <source>
        <dbReference type="EMBL" id="KPI86292.1"/>
    </source>
</evidence>
<evidence type="ECO:0000256" key="9">
    <source>
        <dbReference type="ARBA" id="ARBA00023125"/>
    </source>
</evidence>
<gene>
    <name evidence="14" type="ORF">ABL78_4639</name>
</gene>
<keyword evidence="8 11" id="KW-0067">ATP-binding</keyword>
<dbReference type="GO" id="GO:0006271">
    <property type="term" value="P:DNA strand elongation involved in DNA replication"/>
    <property type="evidence" value="ECO:0007669"/>
    <property type="project" value="TreeGrafter"/>
</dbReference>
<dbReference type="SMART" id="SM00382">
    <property type="entry name" value="AAA"/>
    <property type="match status" value="1"/>
</dbReference>
<dbReference type="Gene3D" id="2.40.50.140">
    <property type="entry name" value="Nucleic acid-binding proteins"/>
    <property type="match status" value="1"/>
</dbReference>
<dbReference type="GO" id="GO:0003697">
    <property type="term" value="F:single-stranded DNA binding"/>
    <property type="evidence" value="ECO:0007669"/>
    <property type="project" value="TreeGrafter"/>
</dbReference>
<evidence type="ECO:0000313" key="15">
    <source>
        <dbReference type="Proteomes" id="UP000038009"/>
    </source>
</evidence>
<dbReference type="PANTHER" id="PTHR11630">
    <property type="entry name" value="DNA REPLICATION LICENSING FACTOR MCM FAMILY MEMBER"/>
    <property type="match status" value="1"/>
</dbReference>
<dbReference type="SMART" id="SM00350">
    <property type="entry name" value="MCM"/>
    <property type="match status" value="1"/>
</dbReference>
<dbReference type="PANTHER" id="PTHR11630:SF66">
    <property type="entry name" value="DNA REPLICATION LICENSING FACTOR MCM4"/>
    <property type="match status" value="1"/>
</dbReference>
<dbReference type="EC" id="3.6.4.12" evidence="3"/>
<dbReference type="SUPFAM" id="SSF52540">
    <property type="entry name" value="P-loop containing nucleoside triphosphate hydrolases"/>
    <property type="match status" value="1"/>
</dbReference>
<feature type="compositionally biased region" description="Polar residues" evidence="12">
    <location>
        <begin position="758"/>
        <end position="779"/>
    </location>
</feature>
<dbReference type="OMA" id="GRQNECK"/>
<dbReference type="Pfam" id="PF14551">
    <property type="entry name" value="MCM_N"/>
    <property type="match status" value="1"/>
</dbReference>
<evidence type="ECO:0000256" key="3">
    <source>
        <dbReference type="ARBA" id="ARBA00012551"/>
    </source>
</evidence>
<accession>A0A0N1I383</accession>
<evidence type="ECO:0000256" key="11">
    <source>
        <dbReference type="RuleBase" id="RU004070"/>
    </source>
</evidence>
<dbReference type="InterPro" id="IPR031327">
    <property type="entry name" value="MCM"/>
</dbReference>
<feature type="region of interest" description="Disordered" evidence="12">
    <location>
        <begin position="505"/>
        <end position="527"/>
    </location>
</feature>
<dbReference type="Pfam" id="PF17207">
    <property type="entry name" value="MCM_OB"/>
    <property type="match status" value="1"/>
</dbReference>
<feature type="compositionally biased region" description="Low complexity" evidence="12">
    <location>
        <begin position="127"/>
        <end position="145"/>
    </location>
</feature>
<evidence type="ECO:0000256" key="4">
    <source>
        <dbReference type="ARBA" id="ARBA00022705"/>
    </source>
</evidence>
<evidence type="ECO:0000256" key="12">
    <source>
        <dbReference type="SAM" id="MobiDB-lite"/>
    </source>
</evidence>
<dbReference type="InterPro" id="IPR001208">
    <property type="entry name" value="MCM_dom"/>
</dbReference>
<dbReference type="VEuPathDB" id="TriTrypDB:Lsey_0138_0070"/>
<dbReference type="PRINTS" id="PR01657">
    <property type="entry name" value="MCMFAMILY"/>
</dbReference>
<feature type="region of interest" description="Disordered" evidence="12">
    <location>
        <begin position="1"/>
        <end position="48"/>
    </location>
</feature>
<comment type="similarity">
    <text evidence="2 11">Belongs to the MCM family.</text>
</comment>
<evidence type="ECO:0000256" key="6">
    <source>
        <dbReference type="ARBA" id="ARBA00022801"/>
    </source>
</evidence>
<dbReference type="InterPro" id="IPR033762">
    <property type="entry name" value="MCM_OB"/>
</dbReference>